<name>A0AAP8SPV5_9GAMM</name>
<organism evidence="2 3">
    <name type="scientific">Halioglobus japonicus</name>
    <dbReference type="NCBI Taxonomy" id="930805"/>
    <lineage>
        <taxon>Bacteria</taxon>
        <taxon>Pseudomonadati</taxon>
        <taxon>Pseudomonadota</taxon>
        <taxon>Gammaproteobacteria</taxon>
        <taxon>Cellvibrionales</taxon>
        <taxon>Halieaceae</taxon>
        <taxon>Halioglobus</taxon>
    </lineage>
</organism>
<dbReference type="InterPro" id="IPR019925">
    <property type="entry name" value="DNA_repair_protein_predicted"/>
</dbReference>
<comment type="caution">
    <text evidence="2">The sequence shown here is derived from an EMBL/GenBank/DDBJ whole genome shotgun (WGS) entry which is preliminary data.</text>
</comment>
<feature type="domain" description="PD-(D/E)XK endonuclease-like" evidence="1">
    <location>
        <begin position="617"/>
        <end position="885"/>
    </location>
</feature>
<dbReference type="InterPro" id="IPR038726">
    <property type="entry name" value="PDDEXK_AddAB-type"/>
</dbReference>
<dbReference type="Gene3D" id="3.90.320.10">
    <property type="match status" value="1"/>
</dbReference>
<dbReference type="NCBIfam" id="TIGR03623">
    <property type="entry name" value="probable DNA repair protein"/>
    <property type="match status" value="1"/>
</dbReference>
<proteinExistence type="predicted"/>
<evidence type="ECO:0000313" key="2">
    <source>
        <dbReference type="EMBL" id="PLW88067.1"/>
    </source>
</evidence>
<dbReference type="Pfam" id="PF12705">
    <property type="entry name" value="PDDEXK_1"/>
    <property type="match status" value="1"/>
</dbReference>
<protein>
    <recommendedName>
        <fullName evidence="1">PD-(D/E)XK endonuclease-like domain-containing protein</fullName>
    </recommendedName>
</protein>
<dbReference type="KEGG" id="hja:BST95_12400"/>
<dbReference type="SUPFAM" id="SSF52540">
    <property type="entry name" value="P-loop containing nucleoside triphosphate hydrolases"/>
    <property type="match status" value="1"/>
</dbReference>
<keyword evidence="3" id="KW-1185">Reference proteome</keyword>
<accession>A0AAP8SPV5</accession>
<dbReference type="EMBL" id="PKUR01000001">
    <property type="protein sequence ID" value="PLW88067.1"/>
    <property type="molecule type" value="Genomic_DNA"/>
</dbReference>
<gene>
    <name evidence="2" type="ORF">C0029_05770</name>
</gene>
<dbReference type="RefSeq" id="WP_084199816.1">
    <property type="nucleotide sequence ID" value="NZ_BMYL01000005.1"/>
</dbReference>
<reference evidence="2 3" key="1">
    <citation type="submission" date="2018-01" db="EMBL/GenBank/DDBJ databases">
        <title>The draft genome sequence of Halioglobus japonicus S1-36.</title>
        <authorList>
            <person name="Du Z.-J."/>
            <person name="Shi M.-J."/>
        </authorList>
    </citation>
    <scope>NUCLEOTIDE SEQUENCE [LARGE SCALE GENOMIC DNA]</scope>
    <source>
        <strain evidence="2 3">S1-36</strain>
    </source>
</reference>
<evidence type="ECO:0000313" key="3">
    <source>
        <dbReference type="Proteomes" id="UP000235162"/>
    </source>
</evidence>
<dbReference type="Proteomes" id="UP000235162">
    <property type="component" value="Unassembled WGS sequence"/>
</dbReference>
<evidence type="ECO:0000259" key="1">
    <source>
        <dbReference type="Pfam" id="PF12705"/>
    </source>
</evidence>
<dbReference type="AlphaFoldDB" id="A0AAP8SPV5"/>
<dbReference type="InterPro" id="IPR027417">
    <property type="entry name" value="P-loop_NTPase"/>
</dbReference>
<sequence length="893" mass="98815">MPQQAHPGTYDLTVLAPILERGGVILTPNLRLGRRIIAAWNAHQAQSGLQSWPQARVYSLESYLDRRWRAAVAGGEVAPRRLLSAIHLRQIWQRVIDKDQAGHGDYHLLQTEGAVALAQQARENLLRTRVDVKDSAVRSQFRLDPDCSCYLRWLDAFDGELQQMSAGTLSDALIDVLSAPTIVAKDDITLLDFDDVPRLYRDVLERLSFRCEEAHSDAAPVMPRVFAYPDRRSELDAVAERALAQYRAAPDMTLGIVLSDMQGDRAAMEYALRRAFDCLGDNYTSLPVNFSTGIPLDRAPVVRDALGLLDINRGELPYDDLLMLVRSRFIAPSDMRGENLVSLLRRIADDGAAAIDLGRLRYLAQQVQVEEERGTAFGEALRRTDELRLRHLRQLPSAWVQSFSDVLACWQWPGSGPLDSLEYQQVEHWYRLLEEFAGFDDVCGELSLTAALSLLRDCCRDQISQPQTADSVIQVLGPLEAAGLQFDTLCLCGFQGTRWPAPARPNPFVPLALQRQHQMPHSSAEREWQYAADLMRLYRATCREMVISYAEEIDGVPELPSALLEPFTNESLPPTNPVDPDWTARQNAAIRESVDDHNGPAPQAAELAQLSGGSSILQNQAACPFRAFARNRLRLEPLAEPVMGLSAADRGTLLHNALFILWGEINNSTTLAGMDKTARKLAAERASAAAVTEVPQTTREVAGLHCLDLEKQRLAGLLQEWLDIESQRAPFTVSERESSIALELAGITLNLRVDRIDTLEGGEQLVLDYKSGRNGLADWLGERIAQPQLPLYGLATGVSAVSFAQIRARDCKFTGIGEIDGVPGIKSDVGTAIKRWQPEIEDWPALVAHWREQLSALAEAFVAGEAAVDPTSTACNFCGLQSLCRISVQEASL</sequence>
<dbReference type="InterPro" id="IPR011604">
    <property type="entry name" value="PDDEXK-like_dom_sf"/>
</dbReference>